<name>A0A427TXL2_9BACI</name>
<sequence length="62" mass="7006">MYAPSAMGLMSLFIGLAAPISFIVLLIWVYRVYKNSEKQVEQNKRIIELLEKLNGDSSKSNS</sequence>
<feature type="transmembrane region" description="Helical" evidence="1">
    <location>
        <begin position="6"/>
        <end position="30"/>
    </location>
</feature>
<comment type="caution">
    <text evidence="2">The sequence shown here is derived from an EMBL/GenBank/DDBJ whole genome shotgun (WGS) entry which is preliminary data.</text>
</comment>
<proteinExistence type="predicted"/>
<dbReference type="RefSeq" id="WP_125478443.1">
    <property type="nucleotide sequence ID" value="NZ_RSFW01000003.1"/>
</dbReference>
<keyword evidence="1" id="KW-0812">Transmembrane</keyword>
<evidence type="ECO:0000313" key="2">
    <source>
        <dbReference type="EMBL" id="RSD29010.1"/>
    </source>
</evidence>
<evidence type="ECO:0000313" key="3">
    <source>
        <dbReference type="Proteomes" id="UP000279911"/>
    </source>
</evidence>
<keyword evidence="1" id="KW-0472">Membrane</keyword>
<organism evidence="2 3">
    <name type="scientific">Mesobacillus subterraneus</name>
    <dbReference type="NCBI Taxonomy" id="285983"/>
    <lineage>
        <taxon>Bacteria</taxon>
        <taxon>Bacillati</taxon>
        <taxon>Bacillota</taxon>
        <taxon>Bacilli</taxon>
        <taxon>Bacillales</taxon>
        <taxon>Bacillaceae</taxon>
        <taxon>Mesobacillus</taxon>
    </lineage>
</organism>
<protein>
    <submittedName>
        <fullName evidence="2">Uncharacterized protein</fullName>
    </submittedName>
</protein>
<dbReference type="AlphaFoldDB" id="A0A427TXL2"/>
<accession>A0A427TXL2</accession>
<dbReference type="OrthoDB" id="2890853at2"/>
<gene>
    <name evidence="2" type="ORF">EJA10_02565</name>
</gene>
<dbReference type="EMBL" id="RSFW01000003">
    <property type="protein sequence ID" value="RSD29010.1"/>
    <property type="molecule type" value="Genomic_DNA"/>
</dbReference>
<reference evidence="3" key="1">
    <citation type="submission" date="2018-12" db="EMBL/GenBank/DDBJ databases">
        <title>Bacillus chawlae sp. nov., Bacillus glennii sp. nov., and Bacillus saganii sp. nov. Isolated from the Vehicle Assembly Building at Kennedy Space Center where the Viking Spacecraft were Assembled.</title>
        <authorList>
            <person name="Seuylemezian A."/>
            <person name="Vaishampayan P."/>
        </authorList>
    </citation>
    <scope>NUCLEOTIDE SEQUENCE [LARGE SCALE GENOMIC DNA]</scope>
    <source>
        <strain evidence="3">DSM 13966</strain>
    </source>
</reference>
<dbReference type="Proteomes" id="UP000279911">
    <property type="component" value="Unassembled WGS sequence"/>
</dbReference>
<evidence type="ECO:0000256" key="1">
    <source>
        <dbReference type="SAM" id="Phobius"/>
    </source>
</evidence>
<keyword evidence="1" id="KW-1133">Transmembrane helix</keyword>